<dbReference type="WBParaSite" id="MCU_011252-RA">
    <property type="protein sequence ID" value="MCU_011252-RA"/>
    <property type="gene ID" value="MCU_011252"/>
</dbReference>
<dbReference type="PANTHER" id="PTHR22876">
    <property type="entry name" value="ZGC:101016"/>
    <property type="match status" value="1"/>
</dbReference>
<reference evidence="2" key="1">
    <citation type="submission" date="2019-11" db="UniProtKB">
        <authorList>
            <consortium name="WormBaseParasite"/>
        </authorList>
    </citation>
    <scope>IDENTIFICATION</scope>
</reference>
<evidence type="ECO:0000313" key="2">
    <source>
        <dbReference type="WBParaSite" id="MCU_011252-RA"/>
    </source>
</evidence>
<name>A0A5K3FT71_MESCO</name>
<dbReference type="InterPro" id="IPR019351">
    <property type="entry name" value="DUF2039"/>
</dbReference>
<sequence length="201" mass="23124">MSSQRGNSQRSRPQKHKNAKAFKNNTHDTSKKTALINQLEMHGLCARCKAIIEWKVKYKKYKPLSKPATCVRCSQRNIGRAYFILCETCMETLKVCGKCGKATEIVIPVTDPELAEIDRQFETNLRNMRERERRSILRIMESKKDRMESGVDKKLKKLTIRSSQPIQASLDSEDEECVDDESQGDNIHCHILTSRDSFDSL</sequence>
<protein>
    <submittedName>
        <fullName evidence="2">Chromosome 9 open reading frame 85</fullName>
    </submittedName>
</protein>
<dbReference type="Pfam" id="PF10217">
    <property type="entry name" value="DUF2039"/>
    <property type="match status" value="1"/>
</dbReference>
<proteinExistence type="predicted"/>
<dbReference type="PANTHER" id="PTHR22876:SF5">
    <property type="entry name" value="CHROMOSOME 9 OPEN READING FRAME 85"/>
    <property type="match status" value="1"/>
</dbReference>
<feature type="compositionally biased region" description="Polar residues" evidence="1">
    <location>
        <begin position="1"/>
        <end position="11"/>
    </location>
</feature>
<evidence type="ECO:0000256" key="1">
    <source>
        <dbReference type="SAM" id="MobiDB-lite"/>
    </source>
</evidence>
<dbReference type="AlphaFoldDB" id="A0A5K3FT71"/>
<organism evidence="2">
    <name type="scientific">Mesocestoides corti</name>
    <name type="common">Flatworm</name>
    <dbReference type="NCBI Taxonomy" id="53468"/>
    <lineage>
        <taxon>Eukaryota</taxon>
        <taxon>Metazoa</taxon>
        <taxon>Spiralia</taxon>
        <taxon>Lophotrochozoa</taxon>
        <taxon>Platyhelminthes</taxon>
        <taxon>Cestoda</taxon>
        <taxon>Eucestoda</taxon>
        <taxon>Cyclophyllidea</taxon>
        <taxon>Mesocestoididae</taxon>
        <taxon>Mesocestoides</taxon>
    </lineage>
</organism>
<accession>A0A5K3FT71</accession>
<feature type="region of interest" description="Disordered" evidence="1">
    <location>
        <begin position="1"/>
        <end position="26"/>
    </location>
</feature>